<feature type="region of interest" description="Disordered" evidence="1">
    <location>
        <begin position="742"/>
        <end position="765"/>
    </location>
</feature>
<feature type="compositionally biased region" description="Basic residues" evidence="1">
    <location>
        <begin position="555"/>
        <end position="568"/>
    </location>
</feature>
<organism evidence="2 3">
    <name type="scientific">Rhypophila decipiens</name>
    <dbReference type="NCBI Taxonomy" id="261697"/>
    <lineage>
        <taxon>Eukaryota</taxon>
        <taxon>Fungi</taxon>
        <taxon>Dikarya</taxon>
        <taxon>Ascomycota</taxon>
        <taxon>Pezizomycotina</taxon>
        <taxon>Sordariomycetes</taxon>
        <taxon>Sordariomycetidae</taxon>
        <taxon>Sordariales</taxon>
        <taxon>Naviculisporaceae</taxon>
        <taxon>Rhypophila</taxon>
    </lineage>
</organism>
<keyword evidence="3" id="KW-1185">Reference proteome</keyword>
<feature type="region of interest" description="Disordered" evidence="1">
    <location>
        <begin position="519"/>
        <end position="615"/>
    </location>
</feature>
<gene>
    <name evidence="2" type="ORF">QBC37DRAFT_283138</name>
</gene>
<reference evidence="2" key="2">
    <citation type="submission" date="2023-05" db="EMBL/GenBank/DDBJ databases">
        <authorList>
            <consortium name="Lawrence Berkeley National Laboratory"/>
            <person name="Steindorff A."/>
            <person name="Hensen N."/>
            <person name="Bonometti L."/>
            <person name="Westerberg I."/>
            <person name="Brannstrom I.O."/>
            <person name="Guillou S."/>
            <person name="Cros-Aarteil S."/>
            <person name="Calhoun S."/>
            <person name="Haridas S."/>
            <person name="Kuo A."/>
            <person name="Mondo S."/>
            <person name="Pangilinan J."/>
            <person name="Riley R."/>
            <person name="Labutti K."/>
            <person name="Andreopoulos B."/>
            <person name="Lipzen A."/>
            <person name="Chen C."/>
            <person name="Yanf M."/>
            <person name="Daum C."/>
            <person name="Ng V."/>
            <person name="Clum A."/>
            <person name="Ohm R."/>
            <person name="Martin F."/>
            <person name="Silar P."/>
            <person name="Natvig D."/>
            <person name="Lalanne C."/>
            <person name="Gautier V."/>
            <person name="Ament-Velasquez S.L."/>
            <person name="Kruys A."/>
            <person name="Hutchinson M.I."/>
            <person name="Powell A.J."/>
            <person name="Barry K."/>
            <person name="Miller A.N."/>
            <person name="Grigoriev I.V."/>
            <person name="Debuchy R."/>
            <person name="Gladieux P."/>
            <person name="Thoren M.H."/>
            <person name="Johannesson H."/>
        </authorList>
    </citation>
    <scope>NUCLEOTIDE SEQUENCE</scope>
    <source>
        <strain evidence="2">PSN293</strain>
    </source>
</reference>
<evidence type="ECO:0000313" key="3">
    <source>
        <dbReference type="Proteomes" id="UP001301769"/>
    </source>
</evidence>
<proteinExistence type="predicted"/>
<feature type="compositionally biased region" description="Low complexity" evidence="1">
    <location>
        <begin position="675"/>
        <end position="690"/>
    </location>
</feature>
<feature type="region of interest" description="Disordered" evidence="1">
    <location>
        <begin position="675"/>
        <end position="696"/>
    </location>
</feature>
<feature type="compositionally biased region" description="Basic residues" evidence="1">
    <location>
        <begin position="519"/>
        <end position="533"/>
    </location>
</feature>
<name>A0AAN6Y949_9PEZI</name>
<feature type="region of interest" description="Disordered" evidence="1">
    <location>
        <begin position="862"/>
        <end position="882"/>
    </location>
</feature>
<sequence>MATGPHAFYSLWQDSSIRERLFELLSKEDICAVRRANSACCNLVTKRLFLRTHLTFTANTFTNPLKIQALSRIGHHIEHLTFHFAHSNSTFLPPLIHPDSGREICFLYSPHTSMASVLARPKYANTELEEILTQQYPPLFHAASNVPSFMNAIQHMTNLRHLTIKTPGQDPKERYRRDIVDYALISLRISLERTPLKKLTKLSLSGVHPASFNYLRFSPGGFGASPTSSKRIWRQIRKLHISVESWDFYGPSPGLDHLKIIDDYIRCFAPQLEKFAFTWTGRKGPCPIALSGDPLFAPPRNTKKLFNEVTSPMSPLPARPSRRPLTLPKLRTMSIRNATMNESQLRTLVANHKRTVREFDFDNVVLINGGSWEEALAPLREPSGSGNRDVWRHSNVSGGSELGFPWRRPGTAGSGSGVVSSQGDETIPEGSAAAAAASKELFDVDLDGMVFGGANDAVDVEALEAGVEQWALGVTAPFETIPETKEEVEEPKQEADDGGLASDIEAAKEASLAFSTRLRKRRIRKRKSHRHHGKDGSEDEERTERRSQRSESRERGKRHESRSRHKHSRSDDSSDRHRSRDRGTERSQSRRGHHGHHHRRHHSEELPEMPSMPEVIGTDDEAFYRPRTPTKEHREQQDQQDELVITPPIHAPEPFPVLLQPTVYDPSATAGPFVSSPVSNPSLSSSPSSLTRQSHDGLSTVQRVIEADLLAEAKESAARSSALKRAKEMVLAKLSKEFNPYYSSSSNTTGGGGGHRRKLSKGGGGIQDSAAVLASAGLASALNLPPPQQMAAQQTASSSAAHLGIHPAFSSANVNLAMSSSSSSTGMMGGVGARLRGGLFGRSMANVVQCSSNGAVYTNGGDSYHGSSSRNTGMTNLSNKSSMDARSVMVPLIISR</sequence>
<reference evidence="2" key="1">
    <citation type="journal article" date="2023" name="Mol. Phylogenet. Evol.">
        <title>Genome-scale phylogeny and comparative genomics of the fungal order Sordariales.</title>
        <authorList>
            <person name="Hensen N."/>
            <person name="Bonometti L."/>
            <person name="Westerberg I."/>
            <person name="Brannstrom I.O."/>
            <person name="Guillou S."/>
            <person name="Cros-Aarteil S."/>
            <person name="Calhoun S."/>
            <person name="Haridas S."/>
            <person name="Kuo A."/>
            <person name="Mondo S."/>
            <person name="Pangilinan J."/>
            <person name="Riley R."/>
            <person name="LaButti K."/>
            <person name="Andreopoulos B."/>
            <person name="Lipzen A."/>
            <person name="Chen C."/>
            <person name="Yan M."/>
            <person name="Daum C."/>
            <person name="Ng V."/>
            <person name="Clum A."/>
            <person name="Steindorff A."/>
            <person name="Ohm R.A."/>
            <person name="Martin F."/>
            <person name="Silar P."/>
            <person name="Natvig D.O."/>
            <person name="Lalanne C."/>
            <person name="Gautier V."/>
            <person name="Ament-Velasquez S.L."/>
            <person name="Kruys A."/>
            <person name="Hutchinson M.I."/>
            <person name="Powell A.J."/>
            <person name="Barry K."/>
            <person name="Miller A.N."/>
            <person name="Grigoriev I.V."/>
            <person name="Debuchy R."/>
            <person name="Gladieux P."/>
            <person name="Hiltunen Thoren M."/>
            <person name="Johannesson H."/>
        </authorList>
    </citation>
    <scope>NUCLEOTIDE SEQUENCE</scope>
    <source>
        <strain evidence="2">PSN293</strain>
    </source>
</reference>
<accession>A0AAN6Y949</accession>
<dbReference type="AlphaFoldDB" id="A0AAN6Y949"/>
<comment type="caution">
    <text evidence="2">The sequence shown here is derived from an EMBL/GenBank/DDBJ whole genome shotgun (WGS) entry which is preliminary data.</text>
</comment>
<feature type="compositionally biased region" description="Basic and acidic residues" evidence="1">
    <location>
        <begin position="569"/>
        <end position="588"/>
    </location>
</feature>
<feature type="compositionally biased region" description="Polar residues" evidence="1">
    <location>
        <begin position="865"/>
        <end position="882"/>
    </location>
</feature>
<protein>
    <submittedName>
        <fullName evidence="2">Uncharacterized protein</fullName>
    </submittedName>
</protein>
<evidence type="ECO:0000313" key="2">
    <source>
        <dbReference type="EMBL" id="KAK4214724.1"/>
    </source>
</evidence>
<evidence type="ECO:0000256" key="1">
    <source>
        <dbReference type="SAM" id="MobiDB-lite"/>
    </source>
</evidence>
<dbReference type="Proteomes" id="UP001301769">
    <property type="component" value="Unassembled WGS sequence"/>
</dbReference>
<feature type="compositionally biased region" description="Basic and acidic residues" evidence="1">
    <location>
        <begin position="482"/>
        <end position="495"/>
    </location>
</feature>
<feature type="region of interest" description="Disordered" evidence="1">
    <location>
        <begin position="480"/>
        <end position="499"/>
    </location>
</feature>
<feature type="compositionally biased region" description="Basic and acidic residues" evidence="1">
    <location>
        <begin position="542"/>
        <end position="554"/>
    </location>
</feature>
<feature type="compositionally biased region" description="Basic residues" evidence="1">
    <location>
        <begin position="589"/>
        <end position="601"/>
    </location>
</feature>
<feature type="region of interest" description="Disordered" evidence="1">
    <location>
        <begin position="401"/>
        <end position="432"/>
    </location>
</feature>
<dbReference type="EMBL" id="MU858089">
    <property type="protein sequence ID" value="KAK4214724.1"/>
    <property type="molecule type" value="Genomic_DNA"/>
</dbReference>